<dbReference type="SMART" id="SM00363">
    <property type="entry name" value="S4"/>
    <property type="match status" value="1"/>
</dbReference>
<accession>A0A559KK12</accession>
<dbReference type="InterPro" id="IPR006145">
    <property type="entry name" value="PsdUridine_synth_RsuA/RluA"/>
</dbReference>
<dbReference type="EC" id="5.4.99.-" evidence="6"/>
<dbReference type="Pfam" id="PF00849">
    <property type="entry name" value="PseudoU_synth_2"/>
    <property type="match status" value="1"/>
</dbReference>
<dbReference type="InterPro" id="IPR050188">
    <property type="entry name" value="RluA_PseudoU_synthase"/>
</dbReference>
<dbReference type="InterPro" id="IPR002942">
    <property type="entry name" value="S4_RNA-bd"/>
</dbReference>
<protein>
    <recommendedName>
        <fullName evidence="6">Pseudouridine synthase</fullName>
        <ecNumber evidence="6">5.4.99.-</ecNumber>
    </recommendedName>
</protein>
<comment type="caution">
    <text evidence="8">The sequence shown here is derived from an EMBL/GenBank/DDBJ whole genome shotgun (WGS) entry which is preliminary data.</text>
</comment>
<dbReference type="SUPFAM" id="SSF55120">
    <property type="entry name" value="Pseudouridine synthase"/>
    <property type="match status" value="1"/>
</dbReference>
<evidence type="ECO:0000256" key="6">
    <source>
        <dbReference type="RuleBase" id="RU362028"/>
    </source>
</evidence>
<comment type="catalytic activity">
    <reaction evidence="1 6">
        <text>a uridine in RNA = a pseudouridine in RNA</text>
        <dbReference type="Rhea" id="RHEA:48348"/>
        <dbReference type="Rhea" id="RHEA-COMP:12068"/>
        <dbReference type="Rhea" id="RHEA-COMP:12069"/>
        <dbReference type="ChEBI" id="CHEBI:65314"/>
        <dbReference type="ChEBI" id="CHEBI:65315"/>
    </reaction>
</comment>
<feature type="domain" description="RNA-binding S4" evidence="7">
    <location>
        <begin position="13"/>
        <end position="75"/>
    </location>
</feature>
<dbReference type="PANTHER" id="PTHR21600:SF44">
    <property type="entry name" value="RIBOSOMAL LARGE SUBUNIT PSEUDOURIDINE SYNTHASE D"/>
    <property type="match status" value="1"/>
</dbReference>
<evidence type="ECO:0000313" key="8">
    <source>
        <dbReference type="EMBL" id="TVY12466.1"/>
    </source>
</evidence>
<dbReference type="InterPro" id="IPR006224">
    <property type="entry name" value="PsdUridine_synth_RluA-like_CS"/>
</dbReference>
<evidence type="ECO:0000256" key="2">
    <source>
        <dbReference type="ARBA" id="ARBA00010876"/>
    </source>
</evidence>
<feature type="active site" evidence="4">
    <location>
        <position position="138"/>
    </location>
</feature>
<evidence type="ECO:0000256" key="4">
    <source>
        <dbReference type="PIRSR" id="PIRSR606225-1"/>
    </source>
</evidence>
<dbReference type="InterPro" id="IPR036986">
    <property type="entry name" value="S4_RNA-bd_sf"/>
</dbReference>
<reference evidence="8 9" key="1">
    <citation type="submission" date="2019-06" db="EMBL/GenBank/DDBJ databases">
        <title>Draft Genome Sequence of Candidatus Phytoplasma pini-Related Strain MDPP: A Resource for Comparative Genomics of Gymnosperm-infecting Phytoplasmas.</title>
        <authorList>
            <person name="Cai W."/>
            <person name="Costanzo S."/>
            <person name="Shao J."/>
            <person name="Zhao Y."/>
            <person name="Davis R."/>
        </authorList>
    </citation>
    <scope>NUCLEOTIDE SEQUENCE [LARGE SCALE GENOMIC DNA]</scope>
    <source>
        <strain evidence="8 9">MDPP</strain>
    </source>
</reference>
<dbReference type="SUPFAM" id="SSF55174">
    <property type="entry name" value="Alpha-L RNA-binding motif"/>
    <property type="match status" value="1"/>
</dbReference>
<dbReference type="GO" id="GO:0003723">
    <property type="term" value="F:RNA binding"/>
    <property type="evidence" value="ECO:0007669"/>
    <property type="project" value="UniProtKB-KW"/>
</dbReference>
<comment type="function">
    <text evidence="6">Responsible for synthesis of pseudouridine from uracil.</text>
</comment>
<evidence type="ECO:0000256" key="3">
    <source>
        <dbReference type="ARBA" id="ARBA00023235"/>
    </source>
</evidence>
<name>A0A559KK12_9MOLU</name>
<dbReference type="GO" id="GO:0120159">
    <property type="term" value="F:rRNA pseudouridine synthase activity"/>
    <property type="evidence" value="ECO:0007669"/>
    <property type="project" value="UniProtKB-ARBA"/>
</dbReference>
<dbReference type="NCBIfam" id="TIGR00005">
    <property type="entry name" value="rluA_subfam"/>
    <property type="match status" value="1"/>
</dbReference>
<dbReference type="PANTHER" id="PTHR21600">
    <property type="entry name" value="MITOCHONDRIAL RNA PSEUDOURIDINE SYNTHASE"/>
    <property type="match status" value="1"/>
</dbReference>
<keyword evidence="9" id="KW-1185">Reference proteome</keyword>
<evidence type="ECO:0000259" key="7">
    <source>
        <dbReference type="SMART" id="SM00363"/>
    </source>
</evidence>
<evidence type="ECO:0000256" key="5">
    <source>
        <dbReference type="PROSITE-ProRule" id="PRU00182"/>
    </source>
</evidence>
<comment type="similarity">
    <text evidence="2 6">Belongs to the pseudouridine synthase RluA family.</text>
</comment>
<dbReference type="Gene3D" id="3.10.290.10">
    <property type="entry name" value="RNA-binding S4 domain"/>
    <property type="match status" value="1"/>
</dbReference>
<dbReference type="RefSeq" id="WP_144658232.1">
    <property type="nucleotide sequence ID" value="NZ_VIAE01000001.1"/>
</dbReference>
<dbReference type="AlphaFoldDB" id="A0A559KK12"/>
<dbReference type="Gene3D" id="3.30.2350.10">
    <property type="entry name" value="Pseudouridine synthase"/>
    <property type="match status" value="1"/>
</dbReference>
<keyword evidence="3 6" id="KW-0413">Isomerase</keyword>
<organism evidence="8 9">
    <name type="scientific">Candidatus Phytoplasma pini</name>
    <dbReference type="NCBI Taxonomy" id="267362"/>
    <lineage>
        <taxon>Bacteria</taxon>
        <taxon>Bacillati</taxon>
        <taxon>Mycoplasmatota</taxon>
        <taxon>Mollicutes</taxon>
        <taxon>Acholeplasmatales</taxon>
        <taxon>Acholeplasmataceae</taxon>
        <taxon>Candidatus Phytoplasma</taxon>
    </lineage>
</organism>
<dbReference type="Proteomes" id="UP000320078">
    <property type="component" value="Unassembled WGS sequence"/>
</dbReference>
<dbReference type="InterPro" id="IPR020103">
    <property type="entry name" value="PsdUridine_synth_cat_dom_sf"/>
</dbReference>
<proteinExistence type="inferred from homology"/>
<evidence type="ECO:0000256" key="1">
    <source>
        <dbReference type="ARBA" id="ARBA00000073"/>
    </source>
</evidence>
<dbReference type="PROSITE" id="PS01129">
    <property type="entry name" value="PSI_RLU"/>
    <property type="match status" value="1"/>
</dbReference>
<dbReference type="GO" id="GO:0000455">
    <property type="term" value="P:enzyme-directed rRNA pseudouridine synthesis"/>
    <property type="evidence" value="ECO:0007669"/>
    <property type="project" value="TreeGrafter"/>
</dbReference>
<dbReference type="EMBL" id="VIAE01000001">
    <property type="protein sequence ID" value="TVY12466.1"/>
    <property type="molecule type" value="Genomic_DNA"/>
</dbReference>
<sequence>MKSFIVAQKEHGFRLDFFLAQKLNLSRNKSCFLIMNKSIFVNNQIVKKSYFLKKDDFVTFQQDKKPLSFAIDDYRPINLNLQIIYEDDYLIVINKPPNLVTHPCLSYTGVTLINGLLYQIKDFSKLKGFRPGIIHRLDKDTTGLILVGKKDEIVVEMQKMLQQKKIKRIYWALIHGFLGYKGTINLPINRDHNNRLKKMVFFKGKNAITHFKTIRRFENFSLLELELETGRTHQIRVHLSYLQHPIVGDPLYGRKTQKEPQMQLLHSKNIIFIHPKTKKSLFFESTLFPHFQEFLNQLLSKSKM</sequence>
<dbReference type="PROSITE" id="PS50889">
    <property type="entry name" value="S4"/>
    <property type="match status" value="1"/>
</dbReference>
<dbReference type="OrthoDB" id="9807829at2"/>
<gene>
    <name evidence="8" type="primary">rluA</name>
    <name evidence="8" type="ORF">MDPP_0082</name>
</gene>
<evidence type="ECO:0000313" key="9">
    <source>
        <dbReference type="Proteomes" id="UP000320078"/>
    </source>
</evidence>
<dbReference type="CDD" id="cd00165">
    <property type="entry name" value="S4"/>
    <property type="match status" value="1"/>
</dbReference>
<dbReference type="CDD" id="cd02869">
    <property type="entry name" value="PseudoU_synth_RluA_like"/>
    <property type="match status" value="1"/>
</dbReference>
<keyword evidence="5" id="KW-0694">RNA-binding</keyword>
<dbReference type="InterPro" id="IPR006225">
    <property type="entry name" value="PsdUridine_synth_RluC/D"/>
</dbReference>